<dbReference type="UniPathway" id="UPA00251">
    <property type="reaction ID" value="UER00375"/>
</dbReference>
<evidence type="ECO:0000256" key="9">
    <source>
        <dbReference type="ARBA" id="ARBA00031691"/>
    </source>
</evidence>
<comment type="similarity">
    <text evidence="3 13">Belongs to the class-II pyridoxal-phosphate-dependent aminotransferase family.</text>
</comment>
<gene>
    <name evidence="15" type="primary">ALAS</name>
    <name evidence="15" type="ORF">PBK173_000486700</name>
    <name evidence="17" type="ORF">PBNK65E_000477100</name>
    <name evidence="16" type="ORF">PBNK65NY_000475600</name>
    <name evidence="19" type="ORF">PBSP11A_000476700</name>
    <name evidence="18" type="ORF">PBSP11RLL_000476200</name>
</gene>
<evidence type="ECO:0000259" key="14">
    <source>
        <dbReference type="Pfam" id="PF00155"/>
    </source>
</evidence>
<feature type="domain" description="Aminotransferase class I/classII large" evidence="14">
    <location>
        <begin position="271"/>
        <end position="618"/>
    </location>
</feature>
<evidence type="ECO:0000313" key="17">
    <source>
        <dbReference type="EMBL" id="SCN28773.1"/>
    </source>
</evidence>
<evidence type="ECO:0000256" key="1">
    <source>
        <dbReference type="ARBA" id="ARBA00001933"/>
    </source>
</evidence>
<comment type="cofactor">
    <cofactor evidence="1 13">
        <name>pyridoxal 5'-phosphate</name>
        <dbReference type="ChEBI" id="CHEBI:597326"/>
    </cofactor>
</comment>
<accession>A0A0Z0BB03</accession>
<dbReference type="InterPro" id="IPR004839">
    <property type="entry name" value="Aminotransferase_I/II_large"/>
</dbReference>
<dbReference type="GO" id="GO:0003870">
    <property type="term" value="F:5-aminolevulinate synthase activity"/>
    <property type="evidence" value="ECO:0007669"/>
    <property type="project" value="UniProtKB-EC"/>
</dbReference>
<dbReference type="VEuPathDB" id="PlasmoDB:PBANKA_1459200"/>
<keyword evidence="5 15" id="KW-0808">Transferase</keyword>
<evidence type="ECO:0000256" key="6">
    <source>
        <dbReference type="ARBA" id="ARBA00022898"/>
    </source>
</evidence>
<reference evidence="15 20" key="1">
    <citation type="submission" date="2016-02" db="EMBL/GenBank/DDBJ databases">
        <authorList>
            <consortium name="Pathogen Informatics"/>
        </authorList>
    </citation>
    <scope>NUCLEOTIDE SEQUENCE [LARGE SCALE GENOMIC DNA]</scope>
    <source>
        <strain evidence="15 20">K173</strain>
        <strain evidence="16 24">NK65 ny</strain>
        <strain evidence="17 23">NK65e</strain>
        <strain evidence="19 21">SP11 Antwerpcl1</strain>
        <strain evidence="18 22">SP11 RLL</strain>
    </source>
</reference>
<dbReference type="InterPro" id="IPR050087">
    <property type="entry name" value="AON_synthase_class-II"/>
</dbReference>
<evidence type="ECO:0000313" key="21">
    <source>
        <dbReference type="Proteomes" id="UP000219860"/>
    </source>
</evidence>
<evidence type="ECO:0000313" key="18">
    <source>
        <dbReference type="EMBL" id="SCO63051.1"/>
    </source>
</evidence>
<evidence type="ECO:0000313" key="22">
    <source>
        <dbReference type="Proteomes" id="UP000219974"/>
    </source>
</evidence>
<dbReference type="GO" id="GO:0030170">
    <property type="term" value="F:pyridoxal phosphate binding"/>
    <property type="evidence" value="ECO:0007669"/>
    <property type="project" value="InterPro"/>
</dbReference>
<sequence length="640" mass="73841">MRKKKALKVSLDEIKKYCPFVKNIKIFYENHEKKNNVVLSVMSNLCPIGKAINEKHLIVIDNKSKINIFKILRGYNLCSRKSVEECIKKNNVIIEGKCKHLENENNDIYLYEHEIKNNNSCNENTIMELLKSPYNIFQNECNNDLKELINKLFIDKRYRIFTILNKLRKIYPNVYIENNKLLLSSFYEFYQKFGYKSCIGASPYNIKNVLEYSNIKLDYSMSKMKETFHGNNTNKLIITNENTNNNVNKIKDIYNINLNGFRKGSITNDKTVIWCSNDYLSLSNNEQVIDVGIETLKKIGNSSGGTRNISGSLLNHTHLEYILAQWFKKESALLFTSGYIANVGALGTLGKLLNLVFVSDQMNHASIINGIQESRCEKYIFKHNDMADLENVLKNLRMKKEYKDRKIMIVFESIYSMSGNISDIKQIIQLAKKYNALTYIDEVHAVGLYGKTGSGYSEELNLCDKIDIINGTLSKAIGSLGGFICANKYYIDVIRSYSPHFIFTTSLTPVNITTSAEAIYIIQNDIELRNKFRNVVNKTKEKLKERGILIIDNNSHIVVTLINCPQKCKQICDELLTMYNIYLQPINYPTVPKGSERIRITPSPYHTDDQISKLADSLYTLFKKYEVNMFNKKNKIEMKL</sequence>
<evidence type="ECO:0000256" key="3">
    <source>
        <dbReference type="ARBA" id="ARBA00008392"/>
    </source>
</evidence>
<evidence type="ECO:0000313" key="24">
    <source>
        <dbReference type="Proteomes" id="UP000516480"/>
    </source>
</evidence>
<organism evidence="15 20">
    <name type="scientific">Plasmodium berghei</name>
    <dbReference type="NCBI Taxonomy" id="5821"/>
    <lineage>
        <taxon>Eukaryota</taxon>
        <taxon>Sar</taxon>
        <taxon>Alveolata</taxon>
        <taxon>Apicomplexa</taxon>
        <taxon>Aconoidasida</taxon>
        <taxon>Haemosporida</taxon>
        <taxon>Plasmodiidae</taxon>
        <taxon>Plasmodium</taxon>
        <taxon>Plasmodium (Vinckeia)</taxon>
    </lineage>
</organism>
<comment type="catalytic activity">
    <reaction evidence="12">
        <text>succinyl-CoA + glycine + H(+) = 5-aminolevulinate + CO2 + CoA</text>
        <dbReference type="Rhea" id="RHEA:12921"/>
        <dbReference type="ChEBI" id="CHEBI:15378"/>
        <dbReference type="ChEBI" id="CHEBI:16526"/>
        <dbReference type="ChEBI" id="CHEBI:57287"/>
        <dbReference type="ChEBI" id="CHEBI:57292"/>
        <dbReference type="ChEBI" id="CHEBI:57305"/>
        <dbReference type="ChEBI" id="CHEBI:356416"/>
        <dbReference type="EC" id="2.3.1.37"/>
    </reaction>
</comment>
<dbReference type="NCBIfam" id="TIGR01821">
    <property type="entry name" value="5aminolev_synth"/>
    <property type="match status" value="1"/>
</dbReference>
<evidence type="ECO:0000313" key="15">
    <source>
        <dbReference type="EMBL" id="CXJ28384.1"/>
    </source>
</evidence>
<evidence type="ECO:0000256" key="12">
    <source>
        <dbReference type="ARBA" id="ARBA00047654"/>
    </source>
</evidence>
<dbReference type="Gene3D" id="3.40.640.10">
    <property type="entry name" value="Type I PLP-dependent aspartate aminotransferase-like (Major domain)"/>
    <property type="match status" value="1"/>
</dbReference>
<dbReference type="PANTHER" id="PTHR13693">
    <property type="entry name" value="CLASS II AMINOTRANSFERASE/8-AMINO-7-OXONONANOATE SYNTHASE"/>
    <property type="match status" value="1"/>
</dbReference>
<protein>
    <recommendedName>
        <fullName evidence="4">5-aminolevulinate synthase</fullName>
        <ecNumber evidence="4">2.3.1.37</ecNumber>
    </recommendedName>
    <alternativeName>
        <fullName evidence="9">5-aminolevulinic acid synthase</fullName>
    </alternativeName>
    <alternativeName>
        <fullName evidence="10">Delta-ALA synthase</fullName>
    </alternativeName>
    <alternativeName>
        <fullName evidence="11">Delta-aminolevulinate synthase</fullName>
    </alternativeName>
</protein>
<evidence type="ECO:0000256" key="10">
    <source>
        <dbReference type="ARBA" id="ARBA00031945"/>
    </source>
</evidence>
<dbReference type="EMBL" id="LT614640">
    <property type="protein sequence ID" value="SCN28773.1"/>
    <property type="molecule type" value="Genomic_DNA"/>
</dbReference>
<name>A0A0Z0BB03_PLABE</name>
<evidence type="ECO:0000256" key="5">
    <source>
        <dbReference type="ARBA" id="ARBA00022679"/>
    </source>
</evidence>
<keyword evidence="7" id="KW-0350">Heme biosynthesis</keyword>
<dbReference type="EMBL" id="LT160034">
    <property type="protein sequence ID" value="CXJ28384.1"/>
    <property type="molecule type" value="Genomic_DNA"/>
</dbReference>
<dbReference type="Gene3D" id="3.90.1150.10">
    <property type="entry name" value="Aspartate Aminotransferase, domain 1"/>
    <property type="match status" value="1"/>
</dbReference>
<dbReference type="EMBL" id="LT608150">
    <property type="protein sequence ID" value="SCM27047.1"/>
    <property type="molecule type" value="Genomic_DNA"/>
</dbReference>
<comment type="pathway">
    <text evidence="2">Porphyrin-containing compound metabolism; protoporphyrin-IX biosynthesis; 5-aminolevulinate from glycine: step 1/1.</text>
</comment>
<dbReference type="GO" id="GO:0006782">
    <property type="term" value="P:protoporphyrinogen IX biosynthetic process"/>
    <property type="evidence" value="ECO:0007669"/>
    <property type="project" value="UniProtKB-UniPathway"/>
</dbReference>
<evidence type="ECO:0000256" key="11">
    <source>
        <dbReference type="ARBA" id="ARBA00032773"/>
    </source>
</evidence>
<dbReference type="PANTHER" id="PTHR13693:SF102">
    <property type="entry name" value="2-AMINO-3-KETOBUTYRATE COENZYME A LIGASE, MITOCHONDRIAL"/>
    <property type="match status" value="1"/>
</dbReference>
<keyword evidence="8 15" id="KW-0012">Acyltransferase</keyword>
<dbReference type="EC" id="2.3.1.37" evidence="4"/>
<evidence type="ECO:0000256" key="13">
    <source>
        <dbReference type="RuleBase" id="RU003693"/>
    </source>
</evidence>
<evidence type="ECO:0000256" key="4">
    <source>
        <dbReference type="ARBA" id="ARBA00013257"/>
    </source>
</evidence>
<dbReference type="PROSITE" id="PS00599">
    <property type="entry name" value="AA_TRANSFER_CLASS_2"/>
    <property type="match status" value="1"/>
</dbReference>
<dbReference type="OMA" id="WFNKESA"/>
<dbReference type="CDD" id="cd06454">
    <property type="entry name" value="KBL_like"/>
    <property type="match status" value="1"/>
</dbReference>
<dbReference type="GO" id="GO:0005739">
    <property type="term" value="C:mitochondrion"/>
    <property type="evidence" value="ECO:0007669"/>
    <property type="project" value="TreeGrafter"/>
</dbReference>
<evidence type="ECO:0000313" key="23">
    <source>
        <dbReference type="Proteomes" id="UP000220214"/>
    </source>
</evidence>
<dbReference type="InterPro" id="IPR010961">
    <property type="entry name" value="4pyrrol_synth_NH2levulA_synth"/>
</dbReference>
<evidence type="ECO:0000256" key="2">
    <source>
        <dbReference type="ARBA" id="ARBA00005029"/>
    </source>
</evidence>
<evidence type="ECO:0000256" key="8">
    <source>
        <dbReference type="ARBA" id="ARBA00023315"/>
    </source>
</evidence>
<dbReference type="Proteomes" id="UP000069549">
    <property type="component" value="Chromosome 14"/>
</dbReference>
<dbReference type="Proteomes" id="UP000219860">
    <property type="component" value="Chromosome 14"/>
</dbReference>
<evidence type="ECO:0000313" key="19">
    <source>
        <dbReference type="EMBL" id="SCO64520.1"/>
    </source>
</evidence>
<dbReference type="Proteomes" id="UP000220214">
    <property type="component" value="Chromosome 14"/>
</dbReference>
<proteinExistence type="inferred from homology"/>
<dbReference type="SUPFAM" id="SSF53383">
    <property type="entry name" value="PLP-dependent transferases"/>
    <property type="match status" value="1"/>
</dbReference>
<dbReference type="InterPro" id="IPR015421">
    <property type="entry name" value="PyrdxlP-dep_Trfase_major"/>
</dbReference>
<evidence type="ECO:0000313" key="16">
    <source>
        <dbReference type="EMBL" id="SCM27047.1"/>
    </source>
</evidence>
<dbReference type="Pfam" id="PF00155">
    <property type="entry name" value="Aminotran_1_2"/>
    <property type="match status" value="1"/>
</dbReference>
<dbReference type="InterPro" id="IPR001917">
    <property type="entry name" value="Aminotrans_II_pyridoxalP_BS"/>
</dbReference>
<dbReference type="Proteomes" id="UP000516480">
    <property type="component" value="Chromosome 14"/>
</dbReference>
<dbReference type="OrthoDB" id="10263824at2759"/>
<evidence type="ECO:0000313" key="20">
    <source>
        <dbReference type="Proteomes" id="UP000069549"/>
    </source>
</evidence>
<dbReference type="FunFam" id="3.40.640.10:FF:000006">
    <property type="entry name" value="5-aminolevulinate synthase, mitochondrial"/>
    <property type="match status" value="1"/>
</dbReference>
<evidence type="ECO:0000256" key="7">
    <source>
        <dbReference type="ARBA" id="ARBA00023133"/>
    </source>
</evidence>
<dbReference type="EMBL" id="LT608278">
    <property type="protein sequence ID" value="SCO63051.1"/>
    <property type="molecule type" value="Genomic_DNA"/>
</dbReference>
<dbReference type="InterPro" id="IPR015422">
    <property type="entry name" value="PyrdxlP-dep_Trfase_small"/>
</dbReference>
<dbReference type="InterPro" id="IPR015424">
    <property type="entry name" value="PyrdxlP-dep_Trfase"/>
</dbReference>
<keyword evidence="6 13" id="KW-0663">Pyridoxal phosphate</keyword>
<dbReference type="EMBL" id="LT608262">
    <property type="protein sequence ID" value="SCO64520.1"/>
    <property type="molecule type" value="Genomic_DNA"/>
</dbReference>
<dbReference type="Proteomes" id="UP000219974">
    <property type="component" value="Chromosome 14"/>
</dbReference>
<dbReference type="AlphaFoldDB" id="A0A0Z0BB03"/>